<dbReference type="EMBL" id="JBHMEP010000004">
    <property type="protein sequence ID" value="MFB9136111.1"/>
    <property type="molecule type" value="Genomic_DNA"/>
</dbReference>
<protein>
    <submittedName>
        <fullName evidence="8">FUSC family protein</fullName>
    </submittedName>
</protein>
<evidence type="ECO:0000313" key="8">
    <source>
        <dbReference type="EMBL" id="MFB9136111.1"/>
    </source>
</evidence>
<evidence type="ECO:0000256" key="2">
    <source>
        <dbReference type="ARBA" id="ARBA00022448"/>
    </source>
</evidence>
<proteinExistence type="predicted"/>
<keyword evidence="6 7" id="KW-0472">Membrane</keyword>
<evidence type="ECO:0000256" key="7">
    <source>
        <dbReference type="SAM" id="Phobius"/>
    </source>
</evidence>
<dbReference type="PANTHER" id="PTHR30509">
    <property type="entry name" value="P-HYDROXYBENZOIC ACID EFFLUX PUMP SUBUNIT-RELATED"/>
    <property type="match status" value="1"/>
</dbReference>
<dbReference type="PANTHER" id="PTHR30509:SF9">
    <property type="entry name" value="MULTIDRUG RESISTANCE PROTEIN MDTO"/>
    <property type="match status" value="1"/>
</dbReference>
<evidence type="ECO:0000256" key="4">
    <source>
        <dbReference type="ARBA" id="ARBA00022692"/>
    </source>
</evidence>
<dbReference type="Pfam" id="PF04632">
    <property type="entry name" value="FUSC"/>
    <property type="match status" value="1"/>
</dbReference>
<dbReference type="Proteomes" id="UP001589645">
    <property type="component" value="Unassembled WGS sequence"/>
</dbReference>
<evidence type="ECO:0000256" key="3">
    <source>
        <dbReference type="ARBA" id="ARBA00022475"/>
    </source>
</evidence>
<organism evidence="8 9">
    <name type="scientific">Vibrio olivae</name>
    <dbReference type="NCBI Taxonomy" id="1243002"/>
    <lineage>
        <taxon>Bacteria</taxon>
        <taxon>Pseudomonadati</taxon>
        <taxon>Pseudomonadota</taxon>
        <taxon>Gammaproteobacteria</taxon>
        <taxon>Vibrionales</taxon>
        <taxon>Vibrionaceae</taxon>
        <taxon>Vibrio</taxon>
    </lineage>
</organism>
<keyword evidence="2" id="KW-0813">Transport</keyword>
<evidence type="ECO:0000313" key="9">
    <source>
        <dbReference type="Proteomes" id="UP001589645"/>
    </source>
</evidence>
<feature type="transmembrane region" description="Helical" evidence="7">
    <location>
        <begin position="18"/>
        <end position="36"/>
    </location>
</feature>
<gene>
    <name evidence="8" type="ORF">ACFFUV_14155</name>
</gene>
<evidence type="ECO:0000256" key="1">
    <source>
        <dbReference type="ARBA" id="ARBA00004651"/>
    </source>
</evidence>
<feature type="transmembrane region" description="Helical" evidence="7">
    <location>
        <begin position="91"/>
        <end position="110"/>
    </location>
</feature>
<comment type="caution">
    <text evidence="8">The sequence shown here is derived from an EMBL/GenBank/DDBJ whole genome shotgun (WGS) entry which is preliminary data.</text>
</comment>
<reference evidence="8 9" key="1">
    <citation type="submission" date="2024-09" db="EMBL/GenBank/DDBJ databases">
        <authorList>
            <person name="Sun Q."/>
            <person name="Mori K."/>
        </authorList>
    </citation>
    <scope>NUCLEOTIDE SEQUENCE [LARGE SCALE GENOMIC DNA]</scope>
    <source>
        <strain evidence="8 9">CECT 8064</strain>
    </source>
</reference>
<feature type="transmembrane region" description="Helical" evidence="7">
    <location>
        <begin position="449"/>
        <end position="468"/>
    </location>
</feature>
<feature type="transmembrane region" description="Helical" evidence="7">
    <location>
        <begin position="68"/>
        <end position="85"/>
    </location>
</feature>
<sequence>MQALFESLFFPSRQALQFAIKGVLAMALSLYLAMFLNLDRPYWALIGAVFLQIRPEGGLVVEKGICQIVGTFVGGVVGIAILNWFSPYPELALGLLALWLGINAGLSALVRRQNFVYAFAMAGMTACLISLLVMIQPASASSQTIFAVAQARISEIIVGVICATLVSKLIWPVKVKDGVQAHAKNVINQTLGYLALEIDSQGSHEKRHQNIDTILESVTMLSDDSSAVAFEGPEGPGQSRAVNAICNSVLSLLALVQIFGRLQRQHPELIGDVLSPVMEEMRQSFTQMAESQDYNECYHIVQNLRRKQLEYTNLNIEKTPLQARLVKISLELSSELVVLLKGYAKFTSKTPAKLNAPRIQSYRDPLVGLTTGLRSTILFLVGAGLWVGTGSSSVMMIMILPVVFSIMMARLPSPILSVVLKRILVGIVFAVPIAIFYAVPLLAASSRDYELLVMILAGPYFIGLLALANRPTLPYGLGICIPFTIFVMPSNDMTRALSIDSTISNAMAIFVGVTVLFWIFKMITGPSLPLMITRLVKATCSDLRDMTEHTTPEQWFNARMGDRLLRISTYDKASGASRNVTDLALTGLNLGHVSIRLGRIVHRIAGTNVDDELRYWQRALGDAFMQAFYGKYNADFKQSCERLITKLEPFDLNEEQKDLLEGMFMRISLTLERSAQAIAEERSAL</sequence>
<name>A0ABV5HPE3_9VIBR</name>
<keyword evidence="4 7" id="KW-0812">Transmembrane</keyword>
<feature type="transmembrane region" description="Helical" evidence="7">
    <location>
        <begin position="475"/>
        <end position="491"/>
    </location>
</feature>
<dbReference type="RefSeq" id="WP_390194020.1">
    <property type="nucleotide sequence ID" value="NZ_JBHMEP010000004.1"/>
</dbReference>
<feature type="transmembrane region" description="Helical" evidence="7">
    <location>
        <begin position="144"/>
        <end position="166"/>
    </location>
</feature>
<accession>A0ABV5HPE3</accession>
<feature type="transmembrane region" description="Helical" evidence="7">
    <location>
        <begin position="117"/>
        <end position="138"/>
    </location>
</feature>
<dbReference type="InterPro" id="IPR006726">
    <property type="entry name" value="PHBA_efflux_AaeB/fusaric-R"/>
</dbReference>
<keyword evidence="9" id="KW-1185">Reference proteome</keyword>
<feature type="transmembrane region" description="Helical" evidence="7">
    <location>
        <begin position="423"/>
        <end position="443"/>
    </location>
</feature>
<evidence type="ECO:0000256" key="5">
    <source>
        <dbReference type="ARBA" id="ARBA00022989"/>
    </source>
</evidence>
<keyword evidence="5 7" id="KW-1133">Transmembrane helix</keyword>
<comment type="subcellular location">
    <subcellularLocation>
        <location evidence="1">Cell membrane</location>
        <topology evidence="1">Multi-pass membrane protein</topology>
    </subcellularLocation>
</comment>
<keyword evidence="3" id="KW-1003">Cell membrane</keyword>
<evidence type="ECO:0000256" key="6">
    <source>
        <dbReference type="ARBA" id="ARBA00023136"/>
    </source>
</evidence>
<feature type="transmembrane region" description="Helical" evidence="7">
    <location>
        <begin position="503"/>
        <end position="524"/>
    </location>
</feature>